<dbReference type="EMBL" id="ML739087">
    <property type="protein sequence ID" value="KAE8353851.1"/>
    <property type="molecule type" value="Genomic_DNA"/>
</dbReference>
<dbReference type="PROSITE" id="PS51257">
    <property type="entry name" value="PROKAR_LIPOPROTEIN"/>
    <property type="match status" value="1"/>
</dbReference>
<sequence length="57" mass="6020">MLHVQRAPLNDDLPPACITSQAIVSCHDISFPSGRIFCPLLDGGTVRSEPACCLVGP</sequence>
<evidence type="ECO:0000313" key="1">
    <source>
        <dbReference type="EMBL" id="KAE8353851.1"/>
    </source>
</evidence>
<accession>A0A5N6Z862</accession>
<evidence type="ECO:0000313" key="2">
    <source>
        <dbReference type="Proteomes" id="UP000327118"/>
    </source>
</evidence>
<protein>
    <submittedName>
        <fullName evidence="1">Uncharacterized protein</fullName>
    </submittedName>
</protein>
<dbReference type="AlphaFoldDB" id="A0A5N6Z862"/>
<organism evidence="1 2">
    <name type="scientific">Aspergillus coremiiformis</name>
    <dbReference type="NCBI Taxonomy" id="138285"/>
    <lineage>
        <taxon>Eukaryota</taxon>
        <taxon>Fungi</taxon>
        <taxon>Dikarya</taxon>
        <taxon>Ascomycota</taxon>
        <taxon>Pezizomycotina</taxon>
        <taxon>Eurotiomycetes</taxon>
        <taxon>Eurotiomycetidae</taxon>
        <taxon>Eurotiales</taxon>
        <taxon>Aspergillaceae</taxon>
        <taxon>Aspergillus</taxon>
        <taxon>Aspergillus subgen. Circumdati</taxon>
    </lineage>
</organism>
<proteinExistence type="predicted"/>
<reference evidence="2" key="1">
    <citation type="submission" date="2019-04" db="EMBL/GenBank/DDBJ databases">
        <title>Friends and foes A comparative genomics studyof 23 Aspergillus species from section Flavi.</title>
        <authorList>
            <consortium name="DOE Joint Genome Institute"/>
            <person name="Kjaerbolling I."/>
            <person name="Vesth T."/>
            <person name="Frisvad J.C."/>
            <person name="Nybo J.L."/>
            <person name="Theobald S."/>
            <person name="Kildgaard S."/>
            <person name="Isbrandt T."/>
            <person name="Kuo A."/>
            <person name="Sato A."/>
            <person name="Lyhne E.K."/>
            <person name="Kogle M.E."/>
            <person name="Wiebenga A."/>
            <person name="Kun R.S."/>
            <person name="Lubbers R.J."/>
            <person name="Makela M.R."/>
            <person name="Barry K."/>
            <person name="Chovatia M."/>
            <person name="Clum A."/>
            <person name="Daum C."/>
            <person name="Haridas S."/>
            <person name="He G."/>
            <person name="LaButti K."/>
            <person name="Lipzen A."/>
            <person name="Mondo S."/>
            <person name="Riley R."/>
            <person name="Salamov A."/>
            <person name="Simmons B.A."/>
            <person name="Magnuson J.K."/>
            <person name="Henrissat B."/>
            <person name="Mortensen U.H."/>
            <person name="Larsen T.O."/>
            <person name="Devries R.P."/>
            <person name="Grigoriev I.V."/>
            <person name="Machida M."/>
            <person name="Baker S.E."/>
            <person name="Andersen M.R."/>
        </authorList>
    </citation>
    <scope>NUCLEOTIDE SEQUENCE [LARGE SCALE GENOMIC DNA]</scope>
    <source>
        <strain evidence="2">CBS 553.77</strain>
    </source>
</reference>
<gene>
    <name evidence="1" type="ORF">BDV28DRAFT_132394</name>
</gene>
<keyword evidence="2" id="KW-1185">Reference proteome</keyword>
<dbReference type="Proteomes" id="UP000327118">
    <property type="component" value="Unassembled WGS sequence"/>
</dbReference>
<name>A0A5N6Z862_9EURO</name>